<dbReference type="STRING" id="1178825.SAMN05216261_1455"/>
<sequence length="359" mass="41513">MSKNLQEKSQSEEVDLGQLFKLIGNLFQRLYDFIASIFKGIFRVILLFLIHVFQRLKWYALAIVLGLVLGFVIDYLSEDKYGANVFIETNFSSSHQVYENMKYLHQLAKKDKDSLELARKLNIPVSDAAKLKGFYIEPDIDENEKMQMFVEFKEGLDSIAREEYTYDTFTSSIDYYSFNRHKIGVESTDRFIFGKLKGKFIQAITDNDYLINLKNVTLKNFEAQELSLIAEQKKIDSLMDIYLNIRDRESKKEAVVGSGTNFFMANSEDQTSLLVDESELINKISVIDRQRRQIQEDVVIQSNIVNVIADFPDAGYDISEWTDKKKFVLPIVLFTITFIGFLLIGLGQYLSQEDKKLKA</sequence>
<proteinExistence type="predicted"/>
<evidence type="ECO:0000256" key="1">
    <source>
        <dbReference type="SAM" id="Phobius"/>
    </source>
</evidence>
<dbReference type="eggNOG" id="ENOG502Z8F0">
    <property type="taxonomic scope" value="Bacteria"/>
</dbReference>
<organism evidence="2 3">
    <name type="scientific">Algibacter luteus</name>
    <dbReference type="NCBI Taxonomy" id="1178825"/>
    <lineage>
        <taxon>Bacteria</taxon>
        <taxon>Pseudomonadati</taxon>
        <taxon>Bacteroidota</taxon>
        <taxon>Flavobacteriia</taxon>
        <taxon>Flavobacteriales</taxon>
        <taxon>Flavobacteriaceae</taxon>
        <taxon>Algibacter</taxon>
    </lineage>
</organism>
<dbReference type="AlphaFoldDB" id="A0A1M6DBD1"/>
<protein>
    <recommendedName>
        <fullName evidence="4">Chain length determinant protein</fullName>
    </recommendedName>
</protein>
<accession>A0A1M6DBD1</accession>
<keyword evidence="1" id="KW-0472">Membrane</keyword>
<gene>
    <name evidence="2" type="ORF">SAMN05216261_1455</name>
</gene>
<reference evidence="2 3" key="1">
    <citation type="submission" date="2016-11" db="EMBL/GenBank/DDBJ databases">
        <authorList>
            <person name="Jaros S."/>
            <person name="Januszkiewicz K."/>
            <person name="Wedrychowicz H."/>
        </authorList>
    </citation>
    <scope>NUCLEOTIDE SEQUENCE [LARGE SCALE GENOMIC DNA]</scope>
    <source>
        <strain evidence="2 3">CGMCC 1.12213</strain>
    </source>
</reference>
<dbReference type="RefSeq" id="WP_019387999.1">
    <property type="nucleotide sequence ID" value="NZ_ALIH01000009.1"/>
</dbReference>
<evidence type="ECO:0000313" key="3">
    <source>
        <dbReference type="Proteomes" id="UP000184396"/>
    </source>
</evidence>
<keyword evidence="1" id="KW-1133">Transmembrane helix</keyword>
<dbReference type="EMBL" id="FQYK01000003">
    <property type="protein sequence ID" value="SHI70465.1"/>
    <property type="molecule type" value="Genomic_DNA"/>
</dbReference>
<feature type="transmembrane region" description="Helical" evidence="1">
    <location>
        <begin position="58"/>
        <end position="76"/>
    </location>
</feature>
<name>A0A1M6DBD1_9FLAO</name>
<feature type="transmembrane region" description="Helical" evidence="1">
    <location>
        <begin position="327"/>
        <end position="350"/>
    </location>
</feature>
<evidence type="ECO:0000313" key="2">
    <source>
        <dbReference type="EMBL" id="SHI70465.1"/>
    </source>
</evidence>
<dbReference type="OrthoDB" id="1452530at2"/>
<feature type="transmembrane region" description="Helical" evidence="1">
    <location>
        <begin position="30"/>
        <end position="52"/>
    </location>
</feature>
<keyword evidence="3" id="KW-1185">Reference proteome</keyword>
<dbReference type="Proteomes" id="UP000184396">
    <property type="component" value="Unassembled WGS sequence"/>
</dbReference>
<keyword evidence="1" id="KW-0812">Transmembrane</keyword>
<evidence type="ECO:0008006" key="4">
    <source>
        <dbReference type="Google" id="ProtNLM"/>
    </source>
</evidence>